<sequence>MVLSLLRHRAVPLVVAVVVITAMLMTPGGTVPSGPPHTDKVTHALMFVVLAVCSRYARISPVVTLLWLAVYGVLTEFLQATVAVRRSGSFWDWCADLAGVMIGLAITATVRSRARVGARPQGNPRDSSQSS</sequence>
<dbReference type="Proteomes" id="UP001156484">
    <property type="component" value="Chromosome"/>
</dbReference>
<name>A0ACD4DM74_9NOCA</name>
<dbReference type="EMBL" id="CP107551">
    <property type="protein sequence ID" value="UYP21063.1"/>
    <property type="molecule type" value="Genomic_DNA"/>
</dbReference>
<reference evidence="1" key="1">
    <citation type="submission" date="2022-10" db="EMBL/GenBank/DDBJ databases">
        <title>Rhodococcus ferula Z13 complete genome.</title>
        <authorList>
            <person name="Long X."/>
            <person name="Zang M."/>
        </authorList>
    </citation>
    <scope>NUCLEOTIDE SEQUENCE</scope>
    <source>
        <strain evidence="1">Z13</strain>
    </source>
</reference>
<evidence type="ECO:0000313" key="1">
    <source>
        <dbReference type="EMBL" id="UYP21063.1"/>
    </source>
</evidence>
<proteinExistence type="predicted"/>
<protein>
    <submittedName>
        <fullName evidence="1">VanZ family protein</fullName>
    </submittedName>
</protein>
<organism evidence="1 2">
    <name type="scientific">Rhodococcus sacchari</name>
    <dbReference type="NCBI Taxonomy" id="2962047"/>
    <lineage>
        <taxon>Bacteria</taxon>
        <taxon>Bacillati</taxon>
        <taxon>Actinomycetota</taxon>
        <taxon>Actinomycetes</taxon>
        <taxon>Mycobacteriales</taxon>
        <taxon>Nocardiaceae</taxon>
        <taxon>Rhodococcus</taxon>
    </lineage>
</organism>
<gene>
    <name evidence="1" type="ORF">OED52_14470</name>
</gene>
<evidence type="ECO:0000313" key="2">
    <source>
        <dbReference type="Proteomes" id="UP001156484"/>
    </source>
</evidence>
<accession>A0ACD4DM74</accession>
<keyword evidence="2" id="KW-1185">Reference proteome</keyword>